<dbReference type="Pfam" id="PF20620">
    <property type="entry name" value="DUF6805"/>
    <property type="match status" value="1"/>
</dbReference>
<evidence type="ECO:0000259" key="3">
    <source>
        <dbReference type="Pfam" id="PF16375"/>
    </source>
</evidence>
<evidence type="ECO:0000313" key="5">
    <source>
        <dbReference type="EMBL" id="GGO64915.1"/>
    </source>
</evidence>
<evidence type="ECO:0008006" key="7">
    <source>
        <dbReference type="Google" id="ProtNLM"/>
    </source>
</evidence>
<dbReference type="EMBL" id="BMMQ01000006">
    <property type="protein sequence ID" value="GGO64915.1"/>
    <property type="molecule type" value="Genomic_DNA"/>
</dbReference>
<feature type="domain" description="Glycoside hydrolase GH146 substrate-binding" evidence="4">
    <location>
        <begin position="618"/>
        <end position="715"/>
    </location>
</feature>
<evidence type="ECO:0000313" key="6">
    <source>
        <dbReference type="Proteomes" id="UP000638043"/>
    </source>
</evidence>
<accession>A0ABQ2N1D9</accession>
<feature type="region of interest" description="Disordered" evidence="1">
    <location>
        <begin position="558"/>
        <end position="577"/>
    </location>
</feature>
<dbReference type="Proteomes" id="UP000638043">
    <property type="component" value="Unassembled WGS sequence"/>
</dbReference>
<evidence type="ECO:0000256" key="1">
    <source>
        <dbReference type="SAM" id="MobiDB-lite"/>
    </source>
</evidence>
<dbReference type="InterPro" id="IPR046544">
    <property type="entry name" value="GH146_SB_dom"/>
</dbReference>
<organism evidence="5 6">
    <name type="scientific">Microbacterium nanhaiense</name>
    <dbReference type="NCBI Taxonomy" id="1301026"/>
    <lineage>
        <taxon>Bacteria</taxon>
        <taxon>Bacillati</taxon>
        <taxon>Actinomycetota</taxon>
        <taxon>Actinomycetes</taxon>
        <taxon>Micrococcales</taxon>
        <taxon>Microbacteriaceae</taxon>
        <taxon>Microbacterium</taxon>
    </lineage>
</organism>
<dbReference type="SUPFAM" id="SSF48208">
    <property type="entry name" value="Six-hairpin glycosidases"/>
    <property type="match status" value="1"/>
</dbReference>
<keyword evidence="6" id="KW-1185">Reference proteome</keyword>
<evidence type="ECO:0000259" key="4">
    <source>
        <dbReference type="Pfam" id="PF20620"/>
    </source>
</evidence>
<reference evidence="6" key="1">
    <citation type="journal article" date="2019" name="Int. J. Syst. Evol. Microbiol.">
        <title>The Global Catalogue of Microorganisms (GCM) 10K type strain sequencing project: providing services to taxonomists for standard genome sequencing and annotation.</title>
        <authorList>
            <consortium name="The Broad Institute Genomics Platform"/>
            <consortium name="The Broad Institute Genome Sequencing Center for Infectious Disease"/>
            <person name="Wu L."/>
            <person name="Ma J."/>
        </authorList>
    </citation>
    <scope>NUCLEOTIDE SEQUENCE [LARGE SCALE GENOMIC DNA]</scope>
    <source>
        <strain evidence="6">CGMCC 4.7181</strain>
    </source>
</reference>
<dbReference type="PANTHER" id="PTHR31151">
    <property type="entry name" value="PROLINE-TRNA LIGASE (DUF1680)"/>
    <property type="match status" value="1"/>
</dbReference>
<dbReference type="PANTHER" id="PTHR31151:SF0">
    <property type="entry name" value="PROLINE-TRNA LIGASE (DUF1680)"/>
    <property type="match status" value="1"/>
</dbReference>
<dbReference type="Pfam" id="PF16375">
    <property type="entry name" value="DUF4986"/>
    <property type="match status" value="1"/>
</dbReference>
<sequence>METPMIQFPPRGSVAPGGDDARARSTVRDTVLRLDVERLLAPFRREAGLAHAEGYGGWEATGLDGHTAGHVLSALATLSAAGDPETTRMRRALVAGLAECQDALGTGYIGGVPRGPALWDELRSGRIDAGAFFLNDRWVPLYNLHKVLAGLIDAAEIGDDQARRVLLAYAGWWREQLDALDDVALQRILECEFGGLTESFARLALATGDSRFLALARRLVPRDLADPLAAGRDELDGLHANTRIPVVVGFATIERAARVLAPELLAEVAAYEGAAARFFFDRVAGHRSVGIGGNSVREHFDASLASMSTAREGPETCNTHNMIKLAAELHALTDDDRYLLVAERARRNHLRSAQHPRHGGLAYFTPQRPAHYRVYSAEAEGFWCCMGSGFEAQALHGALAFSCRGDELRVTAPIPAAWGPDGLRIEQDVEEEAAAIEVEIRVESARDLDLSVLVPDWVDGSAAPSIAPLAGDGAPGTRLRFAVPAGSWTARISYPRALRLERASDGSPWVWVIDGPDVLAERIPDDGLEYRGSAARMSHIAVGALRPLAETPVLAPDALSGAERTGPGRVRVPTSRGPVDLEPFAGIHDARYTLSWPFGDAADRVAELARIDEASLGLESRTRDVIAFGEQQPESDHGLETGDEEIGRDGDVRWRRTSSRIRVTMNDWTGTADTLRLSWGAGADASSIRVRVGGRLVLDEAHPHGTAADARDVAIGADPGTVTHEIEIEGSPTPRLTEARLLSPDSDR</sequence>
<dbReference type="InterPro" id="IPR012878">
    <property type="entry name" value="Beta-AFase-like_GH127_cat"/>
</dbReference>
<dbReference type="InterPro" id="IPR032275">
    <property type="entry name" value="DUF4986"/>
</dbReference>
<feature type="region of interest" description="Disordered" evidence="1">
    <location>
        <begin position="1"/>
        <end position="23"/>
    </location>
</feature>
<proteinExistence type="predicted"/>
<evidence type="ECO:0000259" key="2">
    <source>
        <dbReference type="Pfam" id="PF07944"/>
    </source>
</evidence>
<name>A0ABQ2N1D9_9MICO</name>
<protein>
    <recommendedName>
        <fullName evidence="7">Glycosyl hydrolase</fullName>
    </recommendedName>
</protein>
<comment type="caution">
    <text evidence="5">The sequence shown here is derived from an EMBL/GenBank/DDBJ whole genome shotgun (WGS) entry which is preliminary data.</text>
</comment>
<dbReference type="InterPro" id="IPR008928">
    <property type="entry name" value="6-hairpin_glycosidase_sf"/>
</dbReference>
<feature type="domain" description="DUF4986" evidence="3">
    <location>
        <begin position="534"/>
        <end position="596"/>
    </location>
</feature>
<feature type="domain" description="Non-reducing end beta-L-arabinofuranosidase-like GH127 catalytic" evidence="2">
    <location>
        <begin position="22"/>
        <end position="394"/>
    </location>
</feature>
<gene>
    <name evidence="5" type="ORF">GCM10010910_20890</name>
</gene>
<dbReference type="Pfam" id="PF07944">
    <property type="entry name" value="Beta-AFase-like_GH127_cat"/>
    <property type="match status" value="1"/>
</dbReference>